<evidence type="ECO:0000259" key="11">
    <source>
        <dbReference type="PROSITE" id="PS50110"/>
    </source>
</evidence>
<dbReference type="Pfam" id="PF01584">
    <property type="entry name" value="CheW"/>
    <property type="match status" value="1"/>
</dbReference>
<evidence type="ECO:0000256" key="3">
    <source>
        <dbReference type="ARBA" id="ARBA00022553"/>
    </source>
</evidence>
<keyword evidence="5 15" id="KW-0418">Kinase</keyword>
<dbReference type="InterPro" id="IPR004358">
    <property type="entry name" value="Sig_transdc_His_kin-like_C"/>
</dbReference>
<dbReference type="PRINTS" id="PR00344">
    <property type="entry name" value="BCTRLSENSOR"/>
</dbReference>
<dbReference type="InterPro" id="IPR004105">
    <property type="entry name" value="CheA-like_dim"/>
</dbReference>
<feature type="coiled-coil region" evidence="8">
    <location>
        <begin position="645"/>
        <end position="689"/>
    </location>
</feature>
<dbReference type="PROSITE" id="PS50851">
    <property type="entry name" value="CHEW"/>
    <property type="match status" value="1"/>
</dbReference>
<evidence type="ECO:0000259" key="12">
    <source>
        <dbReference type="PROSITE" id="PS50851"/>
    </source>
</evidence>
<dbReference type="InterPro" id="IPR003594">
    <property type="entry name" value="HATPase_dom"/>
</dbReference>
<dbReference type="SMART" id="SM00448">
    <property type="entry name" value="REC"/>
    <property type="match status" value="1"/>
</dbReference>
<dbReference type="Gene3D" id="1.20.120.160">
    <property type="entry name" value="HPT domain"/>
    <property type="match status" value="3"/>
</dbReference>
<evidence type="ECO:0000313" key="16">
    <source>
        <dbReference type="Proteomes" id="UP000004671"/>
    </source>
</evidence>
<reference evidence="14 17" key="2">
    <citation type="submission" date="2016-11" db="EMBL/GenBank/DDBJ databases">
        <title>Genomic analysis of Caldithrix abyssi and proposal of a novel bacterial phylum Caldithrichaeota.</title>
        <authorList>
            <person name="Kublanov I."/>
            <person name="Sigalova O."/>
            <person name="Gavrilov S."/>
            <person name="Lebedinsky A."/>
            <person name="Ivanova N."/>
            <person name="Daum C."/>
            <person name="Reddy T."/>
            <person name="Klenk H.P."/>
            <person name="Goker M."/>
            <person name="Reva O."/>
            <person name="Miroshnichenko M."/>
            <person name="Kyprides N."/>
            <person name="Woyke T."/>
            <person name="Gelfand M."/>
        </authorList>
    </citation>
    <scope>NUCLEOTIDE SEQUENCE [LARGE SCALE GENOMIC DNA]</scope>
    <source>
        <strain evidence="14 17">LF13</strain>
    </source>
</reference>
<evidence type="ECO:0000313" key="14">
    <source>
        <dbReference type="EMBL" id="APF17686.1"/>
    </source>
</evidence>
<feature type="region of interest" description="Disordered" evidence="9">
    <location>
        <begin position="787"/>
        <end position="810"/>
    </location>
</feature>
<dbReference type="KEGG" id="caby:Cabys_935"/>
<proteinExistence type="predicted"/>
<dbReference type="PROSITE" id="PS50110">
    <property type="entry name" value="RESPONSE_REGULATORY"/>
    <property type="match status" value="1"/>
</dbReference>
<dbReference type="Proteomes" id="UP000183868">
    <property type="component" value="Chromosome"/>
</dbReference>
<dbReference type="CDD" id="cd00088">
    <property type="entry name" value="HPT"/>
    <property type="match status" value="1"/>
</dbReference>
<dbReference type="PROSITE" id="PS50109">
    <property type="entry name" value="HIS_KIN"/>
    <property type="match status" value="1"/>
</dbReference>
<evidence type="ECO:0000256" key="5">
    <source>
        <dbReference type="ARBA" id="ARBA00022777"/>
    </source>
</evidence>
<dbReference type="HOGENOM" id="CLU_240158_0_0_0"/>
<dbReference type="OrthoDB" id="9803176at2"/>
<dbReference type="FunFam" id="3.30.565.10:FF:000016">
    <property type="entry name" value="Chemotaxis protein CheA, putative"/>
    <property type="match status" value="1"/>
</dbReference>
<feature type="domain" description="HPt" evidence="13">
    <location>
        <begin position="943"/>
        <end position="1047"/>
    </location>
</feature>
<dbReference type="InterPro" id="IPR051315">
    <property type="entry name" value="Bact_Chemotaxis_CheA"/>
</dbReference>
<dbReference type="eggNOG" id="COG0643">
    <property type="taxonomic scope" value="Bacteria"/>
</dbReference>
<dbReference type="RefSeq" id="WP_006928946.1">
    <property type="nucleotide sequence ID" value="NZ_CM001402.1"/>
</dbReference>
<feature type="compositionally biased region" description="Basic and acidic residues" evidence="9">
    <location>
        <begin position="395"/>
        <end position="410"/>
    </location>
</feature>
<evidence type="ECO:0000313" key="17">
    <source>
        <dbReference type="Proteomes" id="UP000183868"/>
    </source>
</evidence>
<dbReference type="Gene3D" id="3.30.565.10">
    <property type="entry name" value="Histidine kinase-like ATPase, C-terminal domain"/>
    <property type="match status" value="1"/>
</dbReference>
<dbReference type="STRING" id="880073.Cabys_935"/>
<keyword evidence="8" id="KW-0175">Coiled coil</keyword>
<reference evidence="15 16" key="1">
    <citation type="submission" date="2011-09" db="EMBL/GenBank/DDBJ databases">
        <title>The permanent draft genome of Caldithrix abyssi DSM 13497.</title>
        <authorList>
            <consortium name="US DOE Joint Genome Institute (JGI-PGF)"/>
            <person name="Lucas S."/>
            <person name="Han J."/>
            <person name="Lapidus A."/>
            <person name="Bruce D."/>
            <person name="Goodwin L."/>
            <person name="Pitluck S."/>
            <person name="Peters L."/>
            <person name="Kyrpides N."/>
            <person name="Mavromatis K."/>
            <person name="Ivanova N."/>
            <person name="Mikhailova N."/>
            <person name="Chertkov O."/>
            <person name="Detter J.C."/>
            <person name="Tapia R."/>
            <person name="Han C."/>
            <person name="Land M."/>
            <person name="Hauser L."/>
            <person name="Markowitz V."/>
            <person name="Cheng J.-F."/>
            <person name="Hugenholtz P."/>
            <person name="Woyke T."/>
            <person name="Wu D."/>
            <person name="Spring S."/>
            <person name="Brambilla E."/>
            <person name="Klenk H.-P."/>
            <person name="Eisen J.A."/>
        </authorList>
    </citation>
    <scope>NUCLEOTIDE SEQUENCE [LARGE SCALE GENOMIC DNA]</scope>
    <source>
        <strain evidence="15 16">DSM 13497</strain>
    </source>
</reference>
<dbReference type="InterPro" id="IPR011006">
    <property type="entry name" value="CheY-like_superfamily"/>
</dbReference>
<dbReference type="PROSITE" id="PS50894">
    <property type="entry name" value="HPT"/>
    <property type="match status" value="3"/>
</dbReference>
<evidence type="ECO:0000256" key="4">
    <source>
        <dbReference type="ARBA" id="ARBA00022679"/>
    </source>
</evidence>
<dbReference type="EMBL" id="CM001402">
    <property type="protein sequence ID" value="EHO41770.1"/>
    <property type="molecule type" value="Genomic_DNA"/>
</dbReference>
<feature type="modified residue" description="4-aspartylphosphate" evidence="7">
    <location>
        <position position="1654"/>
    </location>
</feature>
<dbReference type="Gene3D" id="3.40.50.2300">
    <property type="match status" value="1"/>
</dbReference>
<protein>
    <recommendedName>
        <fullName evidence="2">histidine kinase</fullName>
        <ecNumber evidence="2">2.7.13.3</ecNumber>
    </recommendedName>
</protein>
<feature type="modified residue" description="Phosphohistidine" evidence="6">
    <location>
        <position position="858"/>
    </location>
</feature>
<dbReference type="GO" id="GO:0000155">
    <property type="term" value="F:phosphorelay sensor kinase activity"/>
    <property type="evidence" value="ECO:0007669"/>
    <property type="project" value="InterPro"/>
</dbReference>
<evidence type="ECO:0000256" key="9">
    <source>
        <dbReference type="SAM" id="MobiDB-lite"/>
    </source>
</evidence>
<dbReference type="Pfam" id="PF01627">
    <property type="entry name" value="Hpt"/>
    <property type="match status" value="1"/>
</dbReference>
<feature type="domain" description="HPt" evidence="13">
    <location>
        <begin position="657"/>
        <end position="761"/>
    </location>
</feature>
<sequence precursor="true">MIEMNKAVSFNTFFFLEFMDAVIERLGDQFDPRAKTFLQRFKNTVAQAADPIETLESMAQYQQTNEMTIFLFDLLNRLEKIPPQQAMENLEGLAADFINLFSLMMEDEEVLQGLSAVEEHFAPLEKAPAETAHKEKPEPTVSFEEFYPAFIKEQILQTAAPDEKDVLETLLDIILANLYRGENWPEPLKAAAEKLKELLPEDLTEKSPTQLMELSKTYIPAIAEELKTLQKAHSDLMESILRTGQIPAEEEKGEETIDDLLKAYFYSEVQDHVKILEELTARPMNQENLAQLIKTLRSLKELSMIHGYTGVEFFCENMIRLIRNRQNQILELPGAVVNVFEEMLAVLKDVEGFESELTAGEQQQRVEEFEQKLQQALEPQTAPAEPTIEEETEAKEETEIKEEQKEKEEAEPLITLDDGARIYEVFKDLVQKLTQRLAPFSEKASETLFLDALESLQKTAGWVERSLPDEFLIPFKERYQQAISNPEIDRQAALQALETIWENFMAQIEADGDFQSVKAGIKDFDVQMFVKVKRYAPEEKEVQKALAEVSRAQWQGVKPLLADALLQRDPLALKKVEHFLDQLEGNLRLLALDNYLELPHFLKERLHNTELKADEDLAAEISRSVEIVLERIEQRGAKGDAADLVEVLRELMTFTEKEAELSEDERDFIEDSLQHLRAARETLARLKEEPEKRERFNELAAEIHAIYSGAQILNLEKTADASLVVEETAEMFSDAQVEIPENLLPALEHALQALEQLVQHPQAEVEEAFQELQNILDRLVLEEDGGLASETTEEPEVAPEPVTEKPLFSPDETDEKELKEIFKEDALALITELQKANAALLKNPTDDAAIYEMDQAIHALKNAARMTGQDDLSIVLGRMEEISEEIKTNPNANSPEVQKELKSVIDELNAVVVKGQIETVELDSLLLKLDSIFNTLLSAKKSEAEREQRLKELFLEEGRELVEKINNDLLELEKVPESSTVLADLLRHLHTLKGGALMANFKKIGEVAHKLEDYFQMYRSQNAETKLELLPTAFTMIDLISEMLRAVEIGKPEIVSNFTARLADMDNKLFFLKDFEIPGDRLEQIPTIASRLAEPVATQDSDNTLKVKTSYLDHLINLATEMLISRTELNSYFDKLKNLFYEIDNRKKDLRAFAHQLEDFVEEHTFSEMKGMASPSADDWETLRNYSEIIKSISGDYYKTTGAMTKVIRFLERHISQLSVLSKSLHNDLLKARMVPIASLFERFKRPIRDLAREQKKEVELIIEDNDAEMDRAMIEALYEPLLHILRNAVDHGIEKSSERKKAGKDPVAKIILRARQEKNQVVIEVVDDGRGIDLEKVRKKIVSLKLATAEEAASMPESRLLEYIFWPEFSTKGKATQTSGRGIGLDVVAMELQKLKGIIRVKTTPGQGTVFSLRVPLTLIVSHAMLIKFHDISLAIPLLAVMESIKISEKDILLDDRRKYIQVRGKLLPYIDLDDILKFPDERQVKPSVKNVALVLHDSGVSVAVGVEEILGRQDIIIKNLGNLLQNVELISGGTILPDGEVALILDYAAIIHRVEAEYFGAMREQVLIRKVLPKTRKKVVKAEEPRPSVSEITVKTVVGRKPRIMVVDDSASVRSFVSGFLKKHGFETVEATDGEDALQKARETEVDLVITDLQMPKMDGFELSEQLRAIEKYKDLPIIILTAQVGKKQEQKSEAVGANAFVSKPFKEDDLIRMVKTFVKVE</sequence>
<dbReference type="InterPro" id="IPR005467">
    <property type="entry name" value="His_kinase_dom"/>
</dbReference>
<dbReference type="InterPro" id="IPR008207">
    <property type="entry name" value="Sig_transdc_His_kin_Hpt_dom"/>
</dbReference>
<dbReference type="Pfam" id="PF00072">
    <property type="entry name" value="Response_reg"/>
    <property type="match status" value="1"/>
</dbReference>
<evidence type="ECO:0000256" key="6">
    <source>
        <dbReference type="PROSITE-ProRule" id="PRU00110"/>
    </source>
</evidence>
<dbReference type="SUPFAM" id="SSF50341">
    <property type="entry name" value="CheW-like"/>
    <property type="match status" value="1"/>
</dbReference>
<dbReference type="Proteomes" id="UP000004671">
    <property type="component" value="Chromosome"/>
</dbReference>
<evidence type="ECO:0000259" key="10">
    <source>
        <dbReference type="PROSITE" id="PS50109"/>
    </source>
</evidence>
<gene>
    <name evidence="14" type="ORF">Cabys_935</name>
    <name evidence="15" type="ORF">Calab_2160</name>
</gene>
<organism evidence="15 16">
    <name type="scientific">Caldithrix abyssi DSM 13497</name>
    <dbReference type="NCBI Taxonomy" id="880073"/>
    <lineage>
        <taxon>Bacteria</taxon>
        <taxon>Pseudomonadati</taxon>
        <taxon>Calditrichota</taxon>
        <taxon>Calditrichia</taxon>
        <taxon>Calditrichales</taxon>
        <taxon>Calditrichaceae</taxon>
        <taxon>Caldithrix</taxon>
    </lineage>
</organism>
<dbReference type="SUPFAM" id="SSF55874">
    <property type="entry name" value="ATPase domain of HSP90 chaperone/DNA topoisomerase II/histidine kinase"/>
    <property type="match status" value="1"/>
</dbReference>
<dbReference type="InterPro" id="IPR036641">
    <property type="entry name" value="HPT_dom_sf"/>
</dbReference>
<feature type="modified residue" description="Phosphohistidine" evidence="6">
    <location>
        <position position="990"/>
    </location>
</feature>
<dbReference type="PANTHER" id="PTHR43395">
    <property type="entry name" value="SENSOR HISTIDINE KINASE CHEA"/>
    <property type="match status" value="1"/>
</dbReference>
<dbReference type="GO" id="GO:0005737">
    <property type="term" value="C:cytoplasm"/>
    <property type="evidence" value="ECO:0007669"/>
    <property type="project" value="InterPro"/>
</dbReference>
<evidence type="ECO:0000256" key="7">
    <source>
        <dbReference type="PROSITE-ProRule" id="PRU00169"/>
    </source>
</evidence>
<dbReference type="InterPro" id="IPR036061">
    <property type="entry name" value="CheW-like_dom_sf"/>
</dbReference>
<dbReference type="InParanoid" id="H1XVZ8"/>
<dbReference type="InterPro" id="IPR002545">
    <property type="entry name" value="CheW-lke_dom"/>
</dbReference>
<dbReference type="PaxDb" id="880073-Calab_2160"/>
<dbReference type="SMART" id="SM01231">
    <property type="entry name" value="H-kinase_dim"/>
    <property type="match status" value="1"/>
</dbReference>
<dbReference type="GO" id="GO:0006935">
    <property type="term" value="P:chemotaxis"/>
    <property type="evidence" value="ECO:0007669"/>
    <property type="project" value="InterPro"/>
</dbReference>
<comment type="catalytic activity">
    <reaction evidence="1">
        <text>ATP + protein L-histidine = ADP + protein N-phospho-L-histidine.</text>
        <dbReference type="EC" id="2.7.13.3"/>
    </reaction>
</comment>
<feature type="domain" description="CheW-like" evidence="12">
    <location>
        <begin position="1422"/>
        <end position="1558"/>
    </location>
</feature>
<evidence type="ECO:0000313" key="15">
    <source>
        <dbReference type="EMBL" id="EHO41770.1"/>
    </source>
</evidence>
<dbReference type="SMART" id="SM00073">
    <property type="entry name" value="HPT"/>
    <property type="match status" value="3"/>
</dbReference>
<evidence type="ECO:0000256" key="1">
    <source>
        <dbReference type="ARBA" id="ARBA00000085"/>
    </source>
</evidence>
<feature type="modified residue" description="Phosphohistidine" evidence="6">
    <location>
        <position position="704"/>
    </location>
</feature>
<dbReference type="InterPro" id="IPR036890">
    <property type="entry name" value="HATPase_C_sf"/>
</dbReference>
<dbReference type="Pfam" id="PF02518">
    <property type="entry name" value="HATPase_c"/>
    <property type="match status" value="1"/>
</dbReference>
<dbReference type="SMART" id="SM00387">
    <property type="entry name" value="HATPase_c"/>
    <property type="match status" value="1"/>
</dbReference>
<keyword evidence="3 7" id="KW-0597">Phosphoprotein</keyword>
<dbReference type="SUPFAM" id="SSF47226">
    <property type="entry name" value="Histidine-containing phosphotransfer domain, HPT domain"/>
    <property type="match status" value="3"/>
</dbReference>
<accession>H1XVZ8</accession>
<keyword evidence="16" id="KW-1185">Reference proteome</keyword>
<feature type="domain" description="Histidine kinase" evidence="10">
    <location>
        <begin position="1171"/>
        <end position="1420"/>
    </location>
</feature>
<feature type="region of interest" description="Disordered" evidence="9">
    <location>
        <begin position="376"/>
        <end position="411"/>
    </location>
</feature>
<dbReference type="SMART" id="SM00260">
    <property type="entry name" value="CheW"/>
    <property type="match status" value="1"/>
</dbReference>
<dbReference type="Gene3D" id="2.30.30.40">
    <property type="entry name" value="SH3 Domains"/>
    <property type="match status" value="1"/>
</dbReference>
<evidence type="ECO:0000256" key="2">
    <source>
        <dbReference type="ARBA" id="ARBA00012438"/>
    </source>
</evidence>
<dbReference type="PANTHER" id="PTHR43395:SF1">
    <property type="entry name" value="CHEMOTAXIS PROTEIN CHEA"/>
    <property type="match status" value="1"/>
</dbReference>
<feature type="domain" description="Response regulatory" evidence="11">
    <location>
        <begin position="1605"/>
        <end position="1721"/>
    </location>
</feature>
<keyword evidence="4" id="KW-0808">Transferase</keyword>
<evidence type="ECO:0000259" key="13">
    <source>
        <dbReference type="PROSITE" id="PS50894"/>
    </source>
</evidence>
<feature type="domain" description="HPt" evidence="13">
    <location>
        <begin position="811"/>
        <end position="915"/>
    </location>
</feature>
<dbReference type="EC" id="2.7.13.3" evidence="2"/>
<dbReference type="InterPro" id="IPR001789">
    <property type="entry name" value="Sig_transdc_resp-reg_receiver"/>
</dbReference>
<dbReference type="SUPFAM" id="SSF52172">
    <property type="entry name" value="CheY-like"/>
    <property type="match status" value="1"/>
</dbReference>
<dbReference type="EMBL" id="CP018099">
    <property type="protein sequence ID" value="APF17686.1"/>
    <property type="molecule type" value="Genomic_DNA"/>
</dbReference>
<evidence type="ECO:0000256" key="8">
    <source>
        <dbReference type="SAM" id="Coils"/>
    </source>
</evidence>
<name>H1XVZ8_CALAY</name>